<gene>
    <name evidence="10" type="ORF">O3G_MSEX002989</name>
</gene>
<comment type="caution">
    <text evidence="10">The sequence shown here is derived from an EMBL/GenBank/DDBJ whole genome shotgun (WGS) entry which is preliminary data.</text>
</comment>
<dbReference type="SUPFAM" id="SSF69322">
    <property type="entry name" value="Tricorn protease domain 2"/>
    <property type="match status" value="1"/>
</dbReference>
<dbReference type="InterPro" id="IPR001680">
    <property type="entry name" value="WD40_rpt"/>
</dbReference>
<evidence type="ECO:0000256" key="5">
    <source>
        <dbReference type="ARBA" id="ARBA00022737"/>
    </source>
</evidence>
<dbReference type="EMBL" id="JH668305">
    <property type="protein sequence ID" value="KAG6443741.1"/>
    <property type="molecule type" value="Genomic_DNA"/>
</dbReference>
<evidence type="ECO:0000256" key="2">
    <source>
        <dbReference type="ARBA" id="ARBA00022517"/>
    </source>
</evidence>
<organism evidence="10 11">
    <name type="scientific">Manduca sexta</name>
    <name type="common">Tobacco hawkmoth</name>
    <name type="synonym">Tobacco hornworm</name>
    <dbReference type="NCBI Taxonomy" id="7130"/>
    <lineage>
        <taxon>Eukaryota</taxon>
        <taxon>Metazoa</taxon>
        <taxon>Ecdysozoa</taxon>
        <taxon>Arthropoda</taxon>
        <taxon>Hexapoda</taxon>
        <taxon>Insecta</taxon>
        <taxon>Pterygota</taxon>
        <taxon>Neoptera</taxon>
        <taxon>Endopterygota</taxon>
        <taxon>Lepidoptera</taxon>
        <taxon>Glossata</taxon>
        <taxon>Ditrysia</taxon>
        <taxon>Bombycoidea</taxon>
        <taxon>Sphingidae</taxon>
        <taxon>Sphinginae</taxon>
        <taxon>Sphingini</taxon>
        <taxon>Manduca</taxon>
    </lineage>
</organism>
<keyword evidence="2" id="KW-0690">Ribosome biogenesis</keyword>
<dbReference type="SUPFAM" id="SSF50998">
    <property type="entry name" value="Quinoprotein alcohol dehydrogenase-like"/>
    <property type="match status" value="1"/>
</dbReference>
<evidence type="ECO:0000256" key="6">
    <source>
        <dbReference type="ARBA" id="ARBA00023163"/>
    </source>
</evidence>
<keyword evidence="6" id="KW-0804">Transcription</keyword>
<keyword evidence="5" id="KW-0677">Repeat</keyword>
<dbReference type="GO" id="GO:0003723">
    <property type="term" value="F:RNA binding"/>
    <property type="evidence" value="ECO:0007669"/>
    <property type="project" value="InterPro"/>
</dbReference>
<evidence type="ECO:0000256" key="7">
    <source>
        <dbReference type="ARBA" id="ARBA00023242"/>
    </source>
</evidence>
<dbReference type="GO" id="GO:0032040">
    <property type="term" value="C:small-subunit processome"/>
    <property type="evidence" value="ECO:0007669"/>
    <property type="project" value="InterPro"/>
</dbReference>
<dbReference type="PANTHER" id="PTHR44215:SF1">
    <property type="entry name" value="WD REPEAT-CONTAINING PROTEIN 75"/>
    <property type="match status" value="1"/>
</dbReference>
<dbReference type="GO" id="GO:2000234">
    <property type="term" value="P:positive regulation of rRNA processing"/>
    <property type="evidence" value="ECO:0007669"/>
    <property type="project" value="TreeGrafter"/>
</dbReference>
<evidence type="ECO:0000256" key="3">
    <source>
        <dbReference type="ARBA" id="ARBA00022552"/>
    </source>
</evidence>
<dbReference type="InterPro" id="IPR053826">
    <property type="entry name" value="WDR75"/>
</dbReference>
<dbReference type="Pfam" id="PF23869">
    <property type="entry name" value="Beta-prop_WDR75_1st"/>
    <property type="match status" value="1"/>
</dbReference>
<evidence type="ECO:0000259" key="9">
    <source>
        <dbReference type="Pfam" id="PF23769"/>
    </source>
</evidence>
<keyword evidence="7" id="KW-0539">Nucleus</keyword>
<dbReference type="GO" id="GO:0045943">
    <property type="term" value="P:positive regulation of transcription by RNA polymerase I"/>
    <property type="evidence" value="ECO:0007669"/>
    <property type="project" value="InterPro"/>
</dbReference>
<evidence type="ECO:0000256" key="4">
    <source>
        <dbReference type="ARBA" id="ARBA00022574"/>
    </source>
</evidence>
<dbReference type="SMART" id="SM00320">
    <property type="entry name" value="WD40"/>
    <property type="match status" value="3"/>
</dbReference>
<dbReference type="AlphaFoldDB" id="A0A921YQI8"/>
<dbReference type="PANTHER" id="PTHR44215">
    <property type="entry name" value="WD REPEAT-CONTAINING PROTEIN 75"/>
    <property type="match status" value="1"/>
</dbReference>
<keyword evidence="4" id="KW-0853">WD repeat</keyword>
<evidence type="ECO:0000256" key="1">
    <source>
        <dbReference type="ARBA" id="ARBA00004604"/>
    </source>
</evidence>
<feature type="domain" description="WD repeat-containing protein 75 second beta-propeller" evidence="9">
    <location>
        <begin position="580"/>
        <end position="705"/>
    </location>
</feature>
<dbReference type="GO" id="GO:0006364">
    <property type="term" value="P:rRNA processing"/>
    <property type="evidence" value="ECO:0007669"/>
    <property type="project" value="UniProtKB-KW"/>
</dbReference>
<proteinExistence type="predicted"/>
<dbReference type="InterPro" id="IPR015943">
    <property type="entry name" value="WD40/YVTN_repeat-like_dom_sf"/>
</dbReference>
<sequence>MVVKVDNTIKTPKYSLHRKAGRNIIERRPIFSPDGESLAVIAENVVRVYNVRTGDLVRTLETQSNVEELVAIEFPENENYDLYGCSSHGCVTIWTWETGAVIREVNLRIPSKTKILTYNLINNNECFITAAGGPTFTKTLHVAAYSVKTGDLLHVYENFALWNTNSLVKVSLGWCNGDRYAAIINGTKFLYIQSIHQPHLMSIIHNQNDLRIIAVAAHHSESSVAITDTLGRVTIIRGNLYDRRTLAREVMHWHSLPPLAVCFSVQGSYLYSGGMETVLVKWTVGSLAFKANEKAFIPRLPGHIRYITANNIHVAITLSNNSVVLANAQMRVTCTILESGGMSPMARAVGSSLLYHNQFEALLMNGRTGHLQLYSTNTNKVLYNIDITGINPMQGERWNLLPLDMEVTCATISLNGYWLVTSEYRNDGVMYPEEKLKFWLTQSGSKDMPFKLNTCVNLSHGGCRVVSLALNSKGDFCVSAGTDQKFRIWKREQAGRKSSWSCHTACYYSSGITQSLSHGVLNNYKMGELYKAEDFQKSPHLRELKRNDIIKKILNVHKEHSLIDGDMIWSGMTRDKENDMGGVAISKDGSLIAAWFGCKLTLWDTHLCNLRTALSHPALRPKGVHVKFGNQDAAHYLVCTTETCLAVWSLLSLTVKWLVQINPTCLTSDWLTNKMAVVTSNNDVYVFSPQSSKPSLVEKQVLSPKTGVFKQITFGAPSGNDVRLYLLRNDAEIYCIEPEQTEEGKLEVISERKSVSSKFSALVAEQHASAVRAAAPGHTDTPDLHALTNAAKAQISQAAPHMVPSVSLLCTSFLQELSGHQQTAEDNESETDDKMEVDSSDDEDADIEKLNGPYPPKATDLWTPNYEAVKEKKLNKIMHEPFLDLHSTSSLFGV</sequence>
<feature type="region of interest" description="Disordered" evidence="8">
    <location>
        <begin position="819"/>
        <end position="861"/>
    </location>
</feature>
<name>A0A921YQI8_MANSE</name>
<dbReference type="InterPro" id="IPR011047">
    <property type="entry name" value="Quinoprotein_ADH-like_sf"/>
</dbReference>
<keyword evidence="11" id="KW-1185">Reference proteome</keyword>
<dbReference type="OrthoDB" id="4096at2759"/>
<keyword evidence="3" id="KW-0698">rRNA processing</keyword>
<protein>
    <recommendedName>
        <fullName evidence="9">WD repeat-containing protein 75 second beta-propeller domain-containing protein</fullName>
    </recommendedName>
</protein>
<evidence type="ECO:0000256" key="8">
    <source>
        <dbReference type="SAM" id="MobiDB-lite"/>
    </source>
</evidence>
<dbReference type="InterPro" id="IPR057644">
    <property type="entry name" value="Beta-prop_WDR75_2nd"/>
</dbReference>
<dbReference type="Gene3D" id="2.130.10.10">
    <property type="entry name" value="YVTN repeat-like/Quinoprotein amine dehydrogenase"/>
    <property type="match status" value="2"/>
</dbReference>
<dbReference type="Pfam" id="PF23769">
    <property type="entry name" value="Beta-prop_WDR75_2nd"/>
    <property type="match status" value="2"/>
</dbReference>
<comment type="subcellular location">
    <subcellularLocation>
        <location evidence="1">Nucleus</location>
        <location evidence="1">Nucleolus</location>
    </subcellularLocation>
</comment>
<evidence type="ECO:0000313" key="11">
    <source>
        <dbReference type="Proteomes" id="UP000791440"/>
    </source>
</evidence>
<reference evidence="10" key="2">
    <citation type="submission" date="2020-12" db="EMBL/GenBank/DDBJ databases">
        <authorList>
            <person name="Kanost M."/>
        </authorList>
    </citation>
    <scope>NUCLEOTIDE SEQUENCE</scope>
</reference>
<evidence type="ECO:0000313" key="10">
    <source>
        <dbReference type="EMBL" id="KAG6443741.1"/>
    </source>
</evidence>
<dbReference type="Proteomes" id="UP000791440">
    <property type="component" value="Unassembled WGS sequence"/>
</dbReference>
<accession>A0A921YQI8</accession>
<feature type="domain" description="WD repeat-containing protein 75 second beta-propeller" evidence="9">
    <location>
        <begin position="357"/>
        <end position="508"/>
    </location>
</feature>
<reference evidence="10" key="1">
    <citation type="journal article" date="2016" name="Insect Biochem. Mol. Biol.">
        <title>Multifaceted biological insights from a draft genome sequence of the tobacco hornworm moth, Manduca sexta.</title>
        <authorList>
            <person name="Kanost M.R."/>
            <person name="Arrese E.L."/>
            <person name="Cao X."/>
            <person name="Chen Y.R."/>
            <person name="Chellapilla S."/>
            <person name="Goldsmith M.R."/>
            <person name="Grosse-Wilde E."/>
            <person name="Heckel D.G."/>
            <person name="Herndon N."/>
            <person name="Jiang H."/>
            <person name="Papanicolaou A."/>
            <person name="Qu J."/>
            <person name="Soulages J.L."/>
            <person name="Vogel H."/>
            <person name="Walters J."/>
            <person name="Waterhouse R.M."/>
            <person name="Ahn S.J."/>
            <person name="Almeida F.C."/>
            <person name="An C."/>
            <person name="Aqrawi P."/>
            <person name="Bretschneider A."/>
            <person name="Bryant W.B."/>
            <person name="Bucks S."/>
            <person name="Chao H."/>
            <person name="Chevignon G."/>
            <person name="Christen J.M."/>
            <person name="Clarke D.F."/>
            <person name="Dittmer N.T."/>
            <person name="Ferguson L.C.F."/>
            <person name="Garavelou S."/>
            <person name="Gordon K.H.J."/>
            <person name="Gunaratna R.T."/>
            <person name="Han Y."/>
            <person name="Hauser F."/>
            <person name="He Y."/>
            <person name="Heidel-Fischer H."/>
            <person name="Hirsh A."/>
            <person name="Hu Y."/>
            <person name="Jiang H."/>
            <person name="Kalra D."/>
            <person name="Klinner C."/>
            <person name="Konig C."/>
            <person name="Kovar C."/>
            <person name="Kroll A.R."/>
            <person name="Kuwar S.S."/>
            <person name="Lee S.L."/>
            <person name="Lehman R."/>
            <person name="Li K."/>
            <person name="Li Z."/>
            <person name="Liang H."/>
            <person name="Lovelace S."/>
            <person name="Lu Z."/>
            <person name="Mansfield J.H."/>
            <person name="McCulloch K.J."/>
            <person name="Mathew T."/>
            <person name="Morton B."/>
            <person name="Muzny D.M."/>
            <person name="Neunemann D."/>
            <person name="Ongeri F."/>
            <person name="Pauchet Y."/>
            <person name="Pu L.L."/>
            <person name="Pyrousis I."/>
            <person name="Rao X.J."/>
            <person name="Redding A."/>
            <person name="Roesel C."/>
            <person name="Sanchez-Gracia A."/>
            <person name="Schaack S."/>
            <person name="Shukla A."/>
            <person name="Tetreau G."/>
            <person name="Wang Y."/>
            <person name="Xiong G.H."/>
            <person name="Traut W."/>
            <person name="Walsh T.K."/>
            <person name="Worley K.C."/>
            <person name="Wu D."/>
            <person name="Wu W."/>
            <person name="Wu Y.Q."/>
            <person name="Zhang X."/>
            <person name="Zou Z."/>
            <person name="Zucker H."/>
            <person name="Briscoe A.D."/>
            <person name="Burmester T."/>
            <person name="Clem R.J."/>
            <person name="Feyereisen R."/>
            <person name="Grimmelikhuijzen C.J.P."/>
            <person name="Hamodrakas S.J."/>
            <person name="Hansson B.S."/>
            <person name="Huguet E."/>
            <person name="Jermiin L.S."/>
            <person name="Lan Q."/>
            <person name="Lehman H.K."/>
            <person name="Lorenzen M."/>
            <person name="Merzendorfer H."/>
            <person name="Michalopoulos I."/>
            <person name="Morton D.B."/>
            <person name="Muthukrishnan S."/>
            <person name="Oakeshott J.G."/>
            <person name="Palmer W."/>
            <person name="Park Y."/>
            <person name="Passarelli A.L."/>
            <person name="Rozas J."/>
            <person name="Schwartz L.M."/>
            <person name="Smith W."/>
            <person name="Southgate A."/>
            <person name="Vilcinskas A."/>
            <person name="Vogt R."/>
            <person name="Wang P."/>
            <person name="Werren J."/>
            <person name="Yu X.Q."/>
            <person name="Zhou J.J."/>
            <person name="Brown S.J."/>
            <person name="Scherer S.E."/>
            <person name="Richards S."/>
            <person name="Blissard G.W."/>
        </authorList>
    </citation>
    <scope>NUCLEOTIDE SEQUENCE</scope>
</reference>